<evidence type="ECO:0000313" key="1">
    <source>
        <dbReference type="EMBL" id="JAE25625.1"/>
    </source>
</evidence>
<name>A0A0A9GKK9_ARUDO</name>
<protein>
    <submittedName>
        <fullName evidence="1">Uncharacterized protein</fullName>
    </submittedName>
</protein>
<dbReference type="EMBL" id="GBRH01172271">
    <property type="protein sequence ID" value="JAE25625.1"/>
    <property type="molecule type" value="Transcribed_RNA"/>
</dbReference>
<reference evidence="1" key="2">
    <citation type="journal article" date="2015" name="Data Brief">
        <title>Shoot transcriptome of the giant reed, Arundo donax.</title>
        <authorList>
            <person name="Barrero R.A."/>
            <person name="Guerrero F.D."/>
            <person name="Moolhuijzen P."/>
            <person name="Goolsby J.A."/>
            <person name="Tidwell J."/>
            <person name="Bellgard S.E."/>
            <person name="Bellgard M.I."/>
        </authorList>
    </citation>
    <scope>NUCLEOTIDE SEQUENCE</scope>
    <source>
        <tissue evidence="1">Shoot tissue taken approximately 20 cm above the soil surface</tissue>
    </source>
</reference>
<organism evidence="1">
    <name type="scientific">Arundo donax</name>
    <name type="common">Giant reed</name>
    <name type="synonym">Donax arundinaceus</name>
    <dbReference type="NCBI Taxonomy" id="35708"/>
    <lineage>
        <taxon>Eukaryota</taxon>
        <taxon>Viridiplantae</taxon>
        <taxon>Streptophyta</taxon>
        <taxon>Embryophyta</taxon>
        <taxon>Tracheophyta</taxon>
        <taxon>Spermatophyta</taxon>
        <taxon>Magnoliopsida</taxon>
        <taxon>Liliopsida</taxon>
        <taxon>Poales</taxon>
        <taxon>Poaceae</taxon>
        <taxon>PACMAD clade</taxon>
        <taxon>Arundinoideae</taxon>
        <taxon>Arundineae</taxon>
        <taxon>Arundo</taxon>
    </lineage>
</organism>
<proteinExistence type="predicted"/>
<dbReference type="AlphaFoldDB" id="A0A0A9GKK9"/>
<reference evidence="1" key="1">
    <citation type="submission" date="2014-09" db="EMBL/GenBank/DDBJ databases">
        <authorList>
            <person name="Magalhaes I.L.F."/>
            <person name="Oliveira U."/>
            <person name="Santos F.R."/>
            <person name="Vidigal T.H.D.A."/>
            <person name="Brescovit A.D."/>
            <person name="Santos A.J."/>
        </authorList>
    </citation>
    <scope>NUCLEOTIDE SEQUENCE</scope>
    <source>
        <tissue evidence="1">Shoot tissue taken approximately 20 cm above the soil surface</tissue>
    </source>
</reference>
<accession>A0A0A9GKK9</accession>
<sequence>MEHLTNNVYYADHYLKMLQKTVMHTQNFLSLKAC</sequence>